<dbReference type="CDD" id="cd00637">
    <property type="entry name" value="7tm_classA_rhodopsin-like"/>
    <property type="match status" value="1"/>
</dbReference>
<feature type="transmembrane region" description="Helical" evidence="12">
    <location>
        <begin position="81"/>
        <end position="100"/>
    </location>
</feature>
<evidence type="ECO:0000256" key="2">
    <source>
        <dbReference type="ARBA" id="ARBA00010663"/>
    </source>
</evidence>
<evidence type="ECO:0000313" key="14">
    <source>
        <dbReference type="EMBL" id="CAL1275328.1"/>
    </source>
</evidence>
<evidence type="ECO:0000256" key="7">
    <source>
        <dbReference type="ARBA" id="ARBA00023136"/>
    </source>
</evidence>
<evidence type="ECO:0000256" key="6">
    <source>
        <dbReference type="ARBA" id="ARBA00023040"/>
    </source>
</evidence>
<dbReference type="PROSITE" id="PS50262">
    <property type="entry name" value="G_PROTEIN_RECEP_F1_2"/>
    <property type="match status" value="1"/>
</dbReference>
<name>A0AAV1ZW06_9ARAC</name>
<comment type="subcellular location">
    <subcellularLocation>
        <location evidence="1">Cell membrane</location>
        <topology evidence="1">Multi-pass membrane protein</topology>
    </subcellularLocation>
</comment>
<dbReference type="InterPro" id="IPR000276">
    <property type="entry name" value="GPCR_Rhodpsn"/>
</dbReference>
<keyword evidence="9" id="KW-0325">Glycoprotein</keyword>
<feature type="compositionally biased region" description="Basic and acidic residues" evidence="11">
    <location>
        <begin position="960"/>
        <end position="973"/>
    </location>
</feature>
<feature type="transmembrane region" description="Helical" evidence="12">
    <location>
        <begin position="6"/>
        <end position="31"/>
    </location>
</feature>
<feature type="compositionally biased region" description="Basic and acidic residues" evidence="11">
    <location>
        <begin position="1197"/>
        <end position="1213"/>
    </location>
</feature>
<keyword evidence="6" id="KW-0297">G-protein coupled receptor</keyword>
<evidence type="ECO:0000256" key="5">
    <source>
        <dbReference type="ARBA" id="ARBA00022989"/>
    </source>
</evidence>
<reference evidence="14 15" key="1">
    <citation type="submission" date="2024-04" db="EMBL/GenBank/DDBJ databases">
        <authorList>
            <person name="Rising A."/>
            <person name="Reimegard J."/>
            <person name="Sonavane S."/>
            <person name="Akerstrom W."/>
            <person name="Nylinder S."/>
            <person name="Hedman E."/>
            <person name="Kallberg Y."/>
        </authorList>
    </citation>
    <scope>NUCLEOTIDE SEQUENCE [LARGE SCALE GENOMIC DNA]</scope>
</reference>
<feature type="compositionally biased region" description="Basic and acidic residues" evidence="11">
    <location>
        <begin position="1248"/>
        <end position="1264"/>
    </location>
</feature>
<feature type="compositionally biased region" description="Basic residues" evidence="11">
    <location>
        <begin position="1214"/>
        <end position="1225"/>
    </location>
</feature>
<keyword evidence="7 12" id="KW-0472">Membrane</keyword>
<feature type="region of interest" description="Disordered" evidence="11">
    <location>
        <begin position="492"/>
        <end position="523"/>
    </location>
</feature>
<feature type="compositionally biased region" description="Basic and acidic residues" evidence="11">
    <location>
        <begin position="924"/>
        <end position="934"/>
    </location>
</feature>
<keyword evidence="3" id="KW-1003">Cell membrane</keyword>
<dbReference type="Pfam" id="PF00001">
    <property type="entry name" value="7tm_1"/>
    <property type="match status" value="1"/>
</dbReference>
<gene>
    <name evidence="14" type="ORF">LARSCL_LOCUS8004</name>
</gene>
<organism evidence="14 15">
    <name type="scientific">Larinioides sclopetarius</name>
    <dbReference type="NCBI Taxonomy" id="280406"/>
    <lineage>
        <taxon>Eukaryota</taxon>
        <taxon>Metazoa</taxon>
        <taxon>Ecdysozoa</taxon>
        <taxon>Arthropoda</taxon>
        <taxon>Chelicerata</taxon>
        <taxon>Arachnida</taxon>
        <taxon>Araneae</taxon>
        <taxon>Araneomorphae</taxon>
        <taxon>Entelegynae</taxon>
        <taxon>Araneoidea</taxon>
        <taxon>Araneidae</taxon>
        <taxon>Larinioides</taxon>
    </lineage>
</organism>
<feature type="transmembrane region" description="Helical" evidence="12">
    <location>
        <begin position="257"/>
        <end position="281"/>
    </location>
</feature>
<dbReference type="GO" id="GO:0004930">
    <property type="term" value="F:G protein-coupled receptor activity"/>
    <property type="evidence" value="ECO:0007669"/>
    <property type="project" value="UniProtKB-KW"/>
</dbReference>
<dbReference type="SUPFAM" id="SSF81321">
    <property type="entry name" value="Family A G protein-coupled receptor-like"/>
    <property type="match status" value="1"/>
</dbReference>
<keyword evidence="5 12" id="KW-1133">Transmembrane helix</keyword>
<feature type="region of interest" description="Disordered" evidence="11">
    <location>
        <begin position="551"/>
        <end position="585"/>
    </location>
</feature>
<feature type="region of interest" description="Disordered" evidence="11">
    <location>
        <begin position="924"/>
        <end position="1016"/>
    </location>
</feature>
<feature type="compositionally biased region" description="Basic and acidic residues" evidence="11">
    <location>
        <begin position="1081"/>
        <end position="1100"/>
    </location>
</feature>
<evidence type="ECO:0000256" key="8">
    <source>
        <dbReference type="ARBA" id="ARBA00023170"/>
    </source>
</evidence>
<evidence type="ECO:0000256" key="3">
    <source>
        <dbReference type="ARBA" id="ARBA00022475"/>
    </source>
</evidence>
<dbReference type="Gene3D" id="1.20.1070.10">
    <property type="entry name" value="Rhodopsin 7-helix transmembrane proteins"/>
    <property type="match status" value="1"/>
</dbReference>
<dbReference type="Proteomes" id="UP001497382">
    <property type="component" value="Unassembled WGS sequence"/>
</dbReference>
<feature type="transmembrane region" description="Helical" evidence="12">
    <location>
        <begin position="43"/>
        <end position="69"/>
    </location>
</feature>
<feature type="transmembrane region" description="Helical" evidence="12">
    <location>
        <begin position="121"/>
        <end position="141"/>
    </location>
</feature>
<evidence type="ECO:0000259" key="13">
    <source>
        <dbReference type="PROSITE" id="PS50262"/>
    </source>
</evidence>
<feature type="compositionally biased region" description="Basic and acidic residues" evidence="11">
    <location>
        <begin position="1133"/>
        <end position="1142"/>
    </location>
</feature>
<feature type="compositionally biased region" description="Polar residues" evidence="11">
    <location>
        <begin position="990"/>
        <end position="1016"/>
    </location>
</feature>
<feature type="region of interest" description="Disordered" evidence="11">
    <location>
        <begin position="1039"/>
        <end position="1264"/>
    </location>
</feature>
<evidence type="ECO:0000256" key="11">
    <source>
        <dbReference type="SAM" id="MobiDB-lite"/>
    </source>
</evidence>
<feature type="compositionally biased region" description="Basic residues" evidence="11">
    <location>
        <begin position="229"/>
        <end position="238"/>
    </location>
</feature>
<feature type="compositionally biased region" description="Polar residues" evidence="11">
    <location>
        <begin position="836"/>
        <end position="860"/>
    </location>
</feature>
<feature type="transmembrane region" description="Helical" evidence="12">
    <location>
        <begin position="161"/>
        <end position="183"/>
    </location>
</feature>
<feature type="domain" description="G-protein coupled receptors family 1 profile" evidence="13">
    <location>
        <begin position="23"/>
        <end position="309"/>
    </location>
</feature>
<feature type="compositionally biased region" description="Basic and acidic residues" evidence="11">
    <location>
        <begin position="1056"/>
        <end position="1067"/>
    </location>
</feature>
<keyword evidence="4 12" id="KW-0812">Transmembrane</keyword>
<feature type="compositionally biased region" description="Polar residues" evidence="11">
    <location>
        <begin position="551"/>
        <end position="560"/>
    </location>
</feature>
<dbReference type="PANTHER" id="PTHR24246">
    <property type="entry name" value="OLFACTORY RECEPTOR AND ADENOSINE RECEPTOR"/>
    <property type="match status" value="1"/>
</dbReference>
<feature type="compositionally biased region" description="Polar residues" evidence="11">
    <location>
        <begin position="500"/>
        <end position="512"/>
    </location>
</feature>
<dbReference type="GO" id="GO:0005886">
    <property type="term" value="C:plasma membrane"/>
    <property type="evidence" value="ECO:0007669"/>
    <property type="project" value="UniProtKB-SubCell"/>
</dbReference>
<feature type="region of interest" description="Disordered" evidence="11">
    <location>
        <begin position="825"/>
        <end position="860"/>
    </location>
</feature>
<evidence type="ECO:0000256" key="4">
    <source>
        <dbReference type="ARBA" id="ARBA00022692"/>
    </source>
</evidence>
<keyword evidence="8" id="KW-0675">Receptor</keyword>
<evidence type="ECO:0000256" key="10">
    <source>
        <dbReference type="ARBA" id="ARBA00023224"/>
    </source>
</evidence>
<evidence type="ECO:0000313" key="15">
    <source>
        <dbReference type="Proteomes" id="UP001497382"/>
    </source>
</evidence>
<feature type="region of interest" description="Disordered" evidence="11">
    <location>
        <begin position="214"/>
        <end position="248"/>
    </location>
</feature>
<keyword evidence="15" id="KW-1185">Reference proteome</keyword>
<dbReference type="PANTHER" id="PTHR24246:SF27">
    <property type="entry name" value="ADENOSINE RECEPTOR, ISOFORM A"/>
    <property type="match status" value="1"/>
</dbReference>
<dbReference type="InterPro" id="IPR017452">
    <property type="entry name" value="GPCR_Rhodpsn_7TM"/>
</dbReference>
<dbReference type="EMBL" id="CAXIEN010000084">
    <property type="protein sequence ID" value="CAL1275328.1"/>
    <property type="molecule type" value="Genomic_DNA"/>
</dbReference>
<comment type="caution">
    <text evidence="14">The sequence shown here is derived from an EMBL/GenBank/DDBJ whole genome shotgun (WGS) entry which is preliminary data.</text>
</comment>
<comment type="similarity">
    <text evidence="2">Belongs to the G-protein coupled receptor 1 family.</text>
</comment>
<feature type="compositionally biased region" description="Basic and acidic residues" evidence="11">
    <location>
        <begin position="1149"/>
        <end position="1183"/>
    </location>
</feature>
<protein>
    <recommendedName>
        <fullName evidence="13">G-protein coupled receptors family 1 profile domain-containing protein</fullName>
    </recommendedName>
</protein>
<evidence type="ECO:0000256" key="9">
    <source>
        <dbReference type="ARBA" id="ARBA00023180"/>
    </source>
</evidence>
<evidence type="ECO:0000256" key="1">
    <source>
        <dbReference type="ARBA" id="ARBA00004651"/>
    </source>
</evidence>
<proteinExistence type="inferred from homology"/>
<evidence type="ECO:0000256" key="12">
    <source>
        <dbReference type="SAM" id="Phobius"/>
    </source>
</evidence>
<accession>A0AAV1ZW06</accession>
<sequence length="1376" mass="155587">MKMEAISISWLVTSASAPLVVVLALWTLYVFHTYRRRWRTVDLFLLAIISQELVLAVFTFGFALVSLIGGPAHPVPCTLSQFGLVAVRTFQVATLASMVVDRALTVRWPYRYRFSVRRNQIRYHVSVLALVSTLVGVAAVFARLEPDSRCRLHPSQWDIRYVLFVLSLYAFLMLVSLICMVQVEIHRVRHGTKASGSFQLPECVSPDLPSATGMNSPLDTQSSTGSTRALHRPSRQASRRPYAKDNKGTSDLRWPSVALTCLLCFLINHIPYLILVGLASWHAPLWSAWHESILSWLGLLEGFLVPLLLFCRDPAMHAALRRAFQRRSGALSPLVSDEGPFQMYFDKDHFRKRGTFGSVTPVGIITNYRRTPGKKARRKGGGKYTLPGLHGGDSVLAKSCFMGGNAEPLSKLSCADLTSLEMWREEEENFYATLSDDFSTFSCKSGDDSALSEDLRMSEEIYGGSFTTVANDDFEFHDTRPCGGEVKMKPALVSPATPPSRKTSFRGNSFTKVDQPKVPQDRGRDLFDFKENQDEADDECKDPNLFIVPPTTNLWSSNGDSEVPSDLIPSPKMSKPFGTLSRHQKSTSYSMNDLDLIHQKGGRLEHEPESTFLLPVKSESTMSLYRLNVDQDLDPMALTPSRSENNVNGDSGFGSGAQSTNPVWSGFLCRKPSDPFWNIRKPTTAVATTPNKNYSAILHPRMRKIPWITAWKKLDENSIHNQRMKEQSQNNQAVLGWKENLMYESNATPLKSTIDEELSDVNSPVYNGDYNLNIFAKESGVLIENAYGKIVRDDCGVQVNFYGKSAQYDDKDTTGDSSNVFERSVQPTEYSDQRNFKLSGSPSESPLQYMNDSSPESTNAVTKQLALEKLFEEPPNQFKCEPRLNGGHYENLFGTKENIFAHCDQYLDKKQTNTDDKKLHREESFRNKNLDESKSVYGQLNKPERQESASRKIGGKSPSKSKELRRRESDNRGNRCGMRRREGRTRSDPRSNFLTRDPNTALNFSELTSGLSPTSPDQKIEIEMQSVNFPCNLNSSNNRFPKLDPSGLRCNGVPCKDSKNEERRLDKNLNNLRSNALPPEGESRQRVERRDSRSRSRPGLELRSSGRKGSGEAGSGVWPREGSFRSKLPTPVHRRESGRDQRPSGLPVRVDKTEKTSHHRADDSKAIDLNKDNHSKKPADNRNEGLWVNAIPFNSNNRDEENGNSPRKDFRKDRPSHRSPRKSHLPRRESSDNKGNARVRRKVSGSRSRTEKQDPEKDESYESQKWAKEIANRANGDGKRHETQLDDFLKYRDKCEDNFSHIQNLNRERSADRESSRLDQMLLSGKLNGNITQNGEMHPFETFHEGGKMQLLHNARPSYDDNENCQEKRLAITDFL</sequence>
<keyword evidence="10" id="KW-0807">Transducer</keyword>
<feature type="compositionally biased region" description="Polar residues" evidence="11">
    <location>
        <begin position="214"/>
        <end position="227"/>
    </location>
</feature>